<dbReference type="OrthoDB" id="2732116at2"/>
<dbReference type="PRINTS" id="PR00455">
    <property type="entry name" value="HTHTETR"/>
</dbReference>
<evidence type="ECO:0000256" key="3">
    <source>
        <dbReference type="ARBA" id="ARBA00023125"/>
    </source>
</evidence>
<dbReference type="InterPro" id="IPR009057">
    <property type="entry name" value="Homeodomain-like_sf"/>
</dbReference>
<dbReference type="PROSITE" id="PS50977">
    <property type="entry name" value="HTH_TETR_2"/>
    <property type="match status" value="1"/>
</dbReference>
<dbReference type="InterPro" id="IPR036271">
    <property type="entry name" value="Tet_transcr_reg_TetR-rel_C_sf"/>
</dbReference>
<dbReference type="Gene3D" id="1.10.357.10">
    <property type="entry name" value="Tetracycline Repressor, domain 2"/>
    <property type="match status" value="1"/>
</dbReference>
<dbReference type="GO" id="GO:0000976">
    <property type="term" value="F:transcription cis-regulatory region binding"/>
    <property type="evidence" value="ECO:0007669"/>
    <property type="project" value="TreeGrafter"/>
</dbReference>
<dbReference type="SUPFAM" id="SSF48498">
    <property type="entry name" value="Tetracyclin repressor-like, C-terminal domain"/>
    <property type="match status" value="1"/>
</dbReference>
<dbReference type="AlphaFoldDB" id="A0A317KYA5"/>
<feature type="DNA-binding region" description="H-T-H motif" evidence="5">
    <location>
        <begin position="42"/>
        <end position="61"/>
    </location>
</feature>
<keyword evidence="4" id="KW-0804">Transcription</keyword>
<organism evidence="7 8">
    <name type="scientific">Gracilibacillus dipsosauri</name>
    <dbReference type="NCBI Taxonomy" id="178340"/>
    <lineage>
        <taxon>Bacteria</taxon>
        <taxon>Bacillati</taxon>
        <taxon>Bacillota</taxon>
        <taxon>Bacilli</taxon>
        <taxon>Bacillales</taxon>
        <taxon>Bacillaceae</taxon>
        <taxon>Gracilibacillus</taxon>
    </lineage>
</organism>
<dbReference type="PANTHER" id="PTHR30055">
    <property type="entry name" value="HTH-TYPE TRANSCRIPTIONAL REGULATOR RUTR"/>
    <property type="match status" value="1"/>
</dbReference>
<evidence type="ECO:0000256" key="5">
    <source>
        <dbReference type="PROSITE-ProRule" id="PRU00335"/>
    </source>
</evidence>
<dbReference type="InterPro" id="IPR050109">
    <property type="entry name" value="HTH-type_TetR-like_transc_reg"/>
</dbReference>
<dbReference type="SUPFAM" id="SSF46689">
    <property type="entry name" value="Homeodomain-like"/>
    <property type="match status" value="1"/>
</dbReference>
<evidence type="ECO:0000259" key="6">
    <source>
        <dbReference type="PROSITE" id="PS50977"/>
    </source>
</evidence>
<dbReference type="InterPro" id="IPR001647">
    <property type="entry name" value="HTH_TetR"/>
</dbReference>
<reference evidence="7 8" key="1">
    <citation type="submission" date="2018-05" db="EMBL/GenBank/DDBJ databases">
        <title>Genomic analysis of Gracilibacillus dipsosauri DD1 reveals novel features of a salt-tolerant amylase.</title>
        <authorList>
            <person name="Deutch C.E."/>
            <person name="Yang S."/>
        </authorList>
    </citation>
    <scope>NUCLEOTIDE SEQUENCE [LARGE SCALE GENOMIC DNA]</scope>
    <source>
        <strain evidence="7 8">DD1</strain>
    </source>
</reference>
<evidence type="ECO:0000313" key="7">
    <source>
        <dbReference type="EMBL" id="PWU67720.1"/>
    </source>
</evidence>
<evidence type="ECO:0000256" key="2">
    <source>
        <dbReference type="ARBA" id="ARBA00023015"/>
    </source>
</evidence>
<evidence type="ECO:0000256" key="4">
    <source>
        <dbReference type="ARBA" id="ARBA00023163"/>
    </source>
</evidence>
<dbReference type="RefSeq" id="WP_109985047.1">
    <property type="nucleotide sequence ID" value="NZ_QGTD01000013.1"/>
</dbReference>
<dbReference type="EMBL" id="QGTD01000013">
    <property type="protein sequence ID" value="PWU67720.1"/>
    <property type="molecule type" value="Genomic_DNA"/>
</dbReference>
<keyword evidence="8" id="KW-1185">Reference proteome</keyword>
<dbReference type="GO" id="GO:0003700">
    <property type="term" value="F:DNA-binding transcription factor activity"/>
    <property type="evidence" value="ECO:0007669"/>
    <property type="project" value="TreeGrafter"/>
</dbReference>
<feature type="domain" description="HTH tetR-type" evidence="6">
    <location>
        <begin position="19"/>
        <end position="79"/>
    </location>
</feature>
<dbReference type="Proteomes" id="UP000245624">
    <property type="component" value="Unassembled WGS sequence"/>
</dbReference>
<keyword evidence="1" id="KW-0678">Repressor</keyword>
<dbReference type="Gene3D" id="1.10.10.60">
    <property type="entry name" value="Homeodomain-like"/>
    <property type="match status" value="1"/>
</dbReference>
<comment type="caution">
    <text evidence="7">The sequence shown here is derived from an EMBL/GenBank/DDBJ whole genome shotgun (WGS) entry which is preliminary data.</text>
</comment>
<proteinExistence type="predicted"/>
<evidence type="ECO:0000313" key="8">
    <source>
        <dbReference type="Proteomes" id="UP000245624"/>
    </source>
</evidence>
<protein>
    <submittedName>
        <fullName evidence="7">TetR family transcriptional regulator</fullName>
    </submittedName>
</protein>
<gene>
    <name evidence="7" type="ORF">DLJ74_14805</name>
</gene>
<dbReference type="Pfam" id="PF00440">
    <property type="entry name" value="TetR_N"/>
    <property type="match status" value="1"/>
</dbReference>
<sequence>MKEKGFRRLGRPKDSDIKQPTNELILQEALRLFLENGYLNVSIASVANKCDVTKASVYYYYASKAELFTEAMIMLMIRIRDQIQIFLEEELPLKTRLVKITKIHLEKTIDIDVENYLKGARKELSESQLEKIKQSEEEMYQVIESAFRQAIDIEEIRPFHPAFLTHSYVSLLKVGYMNKQHPTLTYSVEETAEQLIELLWHGINVTN</sequence>
<keyword evidence="3 5" id="KW-0238">DNA-binding</keyword>
<dbReference type="PANTHER" id="PTHR30055:SF175">
    <property type="entry name" value="HTH-TYPE TRANSCRIPTIONAL REPRESSOR KSTR2"/>
    <property type="match status" value="1"/>
</dbReference>
<accession>A0A317KYA5</accession>
<keyword evidence="2" id="KW-0805">Transcription regulation</keyword>
<evidence type="ECO:0000256" key="1">
    <source>
        <dbReference type="ARBA" id="ARBA00022491"/>
    </source>
</evidence>
<name>A0A317KYA5_9BACI</name>